<dbReference type="Proteomes" id="UP000482960">
    <property type="component" value="Unassembled WGS sequence"/>
</dbReference>
<proteinExistence type="predicted"/>
<dbReference type="RefSeq" id="WP_173079423.1">
    <property type="nucleotide sequence ID" value="NZ_BAABJB010000011.1"/>
</dbReference>
<dbReference type="EMBL" id="BLPG01000001">
    <property type="protein sequence ID" value="GFJ92589.1"/>
    <property type="molecule type" value="Genomic_DNA"/>
</dbReference>
<evidence type="ECO:0000313" key="2">
    <source>
        <dbReference type="Proteomes" id="UP000482960"/>
    </source>
</evidence>
<accession>A0A6V8LDC5</accession>
<reference evidence="1 2" key="1">
    <citation type="submission" date="2020-03" db="EMBL/GenBank/DDBJ databases">
        <title>Whole genome shotgun sequence of Phytohabitans rumicis NBRC 108638.</title>
        <authorList>
            <person name="Komaki H."/>
            <person name="Tamura T."/>
        </authorList>
    </citation>
    <scope>NUCLEOTIDE SEQUENCE [LARGE SCALE GENOMIC DNA]</scope>
    <source>
        <strain evidence="1 2">NBRC 108638</strain>
    </source>
</reference>
<keyword evidence="2" id="KW-1185">Reference proteome</keyword>
<comment type="caution">
    <text evidence="1">The sequence shown here is derived from an EMBL/GenBank/DDBJ whole genome shotgun (WGS) entry which is preliminary data.</text>
</comment>
<protein>
    <submittedName>
        <fullName evidence="1">Uncharacterized protein</fullName>
    </submittedName>
</protein>
<organism evidence="1 2">
    <name type="scientific">Phytohabitans rumicis</name>
    <dbReference type="NCBI Taxonomy" id="1076125"/>
    <lineage>
        <taxon>Bacteria</taxon>
        <taxon>Bacillati</taxon>
        <taxon>Actinomycetota</taxon>
        <taxon>Actinomycetes</taxon>
        <taxon>Micromonosporales</taxon>
        <taxon>Micromonosporaceae</taxon>
    </lineage>
</organism>
<reference evidence="1 2" key="2">
    <citation type="submission" date="2020-03" db="EMBL/GenBank/DDBJ databases">
        <authorList>
            <person name="Ichikawa N."/>
            <person name="Kimura A."/>
            <person name="Kitahashi Y."/>
            <person name="Uohara A."/>
        </authorList>
    </citation>
    <scope>NUCLEOTIDE SEQUENCE [LARGE SCALE GENOMIC DNA]</scope>
    <source>
        <strain evidence="1 2">NBRC 108638</strain>
    </source>
</reference>
<gene>
    <name evidence="1" type="ORF">Prum_062310</name>
</gene>
<dbReference type="AlphaFoldDB" id="A0A6V8LDC5"/>
<sequence>MKEGDEIHREWEKLRTDGFRGPDWDAFRSALMEAAFRQVLGLDLAELVKRARRLGVPYAWLAGEFPTPDEFRELAGTLLGDAMRTFEEHVRMGHGNAWRPEGGNTPLTHLVNGVALHLPNCLDAWRAERGRIRAAGLTDDIEAEAGSVPARSEFDRVDDAAHAAALLAGADPVTKAAVIDQAAGFSDAEIAERHGIPIETVRSRRRCFRDKIRGRRGME</sequence>
<evidence type="ECO:0000313" key="1">
    <source>
        <dbReference type="EMBL" id="GFJ92589.1"/>
    </source>
</evidence>
<name>A0A6V8LDC5_9ACTN</name>